<accession>A0A398AQP0</accession>
<dbReference type="Pfam" id="PF13456">
    <property type="entry name" value="RVT_3"/>
    <property type="match status" value="1"/>
</dbReference>
<dbReference type="AlphaFoldDB" id="A0A398AQP0"/>
<dbReference type="CDD" id="cd06222">
    <property type="entry name" value="RNase_H_like"/>
    <property type="match status" value="1"/>
</dbReference>
<dbReference type="InterPro" id="IPR052929">
    <property type="entry name" value="RNase_H-like_EbsB-rel"/>
</dbReference>
<feature type="domain" description="RNase H type-1" evidence="1">
    <location>
        <begin position="154"/>
        <end position="237"/>
    </location>
</feature>
<dbReference type="SUPFAM" id="SSF53098">
    <property type="entry name" value="Ribonuclease H-like"/>
    <property type="match status" value="1"/>
</dbReference>
<dbReference type="PANTHER" id="PTHR47074:SF49">
    <property type="entry name" value="POLYNUCLEOTIDYL TRANSFERASE, RIBONUCLEASE H-LIKE SUPERFAMILY PROTEIN"/>
    <property type="match status" value="1"/>
</dbReference>
<dbReference type="Proteomes" id="UP000264353">
    <property type="component" value="Chromosome A1"/>
</dbReference>
<evidence type="ECO:0000259" key="1">
    <source>
        <dbReference type="Pfam" id="PF13456"/>
    </source>
</evidence>
<gene>
    <name evidence="2" type="ORF">BRARA_A01950</name>
</gene>
<reference evidence="2 3" key="1">
    <citation type="submission" date="2018-06" db="EMBL/GenBank/DDBJ databases">
        <title>WGS assembly of Brassica rapa FPsc.</title>
        <authorList>
            <person name="Bowman J."/>
            <person name="Kohchi T."/>
            <person name="Yamato K."/>
            <person name="Jenkins J."/>
            <person name="Shu S."/>
            <person name="Ishizaki K."/>
            <person name="Yamaoka S."/>
            <person name="Nishihama R."/>
            <person name="Nakamura Y."/>
            <person name="Berger F."/>
            <person name="Adam C."/>
            <person name="Aki S."/>
            <person name="Althoff F."/>
            <person name="Araki T."/>
            <person name="Arteaga-Vazquez M."/>
            <person name="Balasubrmanian S."/>
            <person name="Bauer D."/>
            <person name="Boehm C."/>
            <person name="Briginshaw L."/>
            <person name="Caballero-Perez J."/>
            <person name="Catarino B."/>
            <person name="Chen F."/>
            <person name="Chiyoda S."/>
            <person name="Chovatia M."/>
            <person name="Davies K."/>
            <person name="Delmans M."/>
            <person name="Demura T."/>
            <person name="Dierschke T."/>
            <person name="Dolan L."/>
            <person name="Dorantes-Acosta A."/>
            <person name="Eklund D."/>
            <person name="Florent S."/>
            <person name="Flores-Sandoval E."/>
            <person name="Fujiyama A."/>
            <person name="Fukuzawa H."/>
            <person name="Galik B."/>
            <person name="Grimanelli D."/>
            <person name="Grimwood J."/>
            <person name="Grossniklaus U."/>
            <person name="Hamada T."/>
            <person name="Haseloff J."/>
            <person name="Hetherington A."/>
            <person name="Higo A."/>
            <person name="Hirakawa Y."/>
            <person name="Hundley H."/>
            <person name="Ikeda Y."/>
            <person name="Inoue K."/>
            <person name="Inoue S."/>
            <person name="Ishida S."/>
            <person name="Jia Q."/>
            <person name="Kakita M."/>
            <person name="Kanazawa T."/>
            <person name="Kawai Y."/>
            <person name="Kawashima T."/>
            <person name="Kennedy M."/>
            <person name="Kinose K."/>
            <person name="Kinoshita T."/>
            <person name="Kohara Y."/>
            <person name="Koide E."/>
            <person name="Komatsu K."/>
            <person name="Kopischke S."/>
            <person name="Kubo M."/>
            <person name="Kyozuka J."/>
            <person name="Lagercrantz U."/>
            <person name="Lin S."/>
            <person name="Lindquist E."/>
            <person name="Lipzen A."/>
            <person name="Lu C."/>
            <person name="Luna E."/>
            <person name="Martienssen R."/>
            <person name="Minamino N."/>
            <person name="Mizutani M."/>
            <person name="Mizutani M."/>
            <person name="Mochizuki N."/>
            <person name="Monte I."/>
            <person name="Mosher R."/>
            <person name="Nagasaki H."/>
            <person name="Nakagami H."/>
            <person name="Naramoto S."/>
            <person name="Nishitani K."/>
            <person name="Ohtani M."/>
            <person name="Okamoto T."/>
            <person name="Okumura M."/>
            <person name="Phillips J."/>
            <person name="Pollak B."/>
            <person name="Reinders A."/>
            <person name="Roevekamp M."/>
            <person name="Sano R."/>
            <person name="Sawa S."/>
            <person name="Schmid M."/>
            <person name="Shirakawa M."/>
            <person name="Solano R."/>
            <person name="Spunde A."/>
            <person name="Suetsugu N."/>
            <person name="Sugano S."/>
            <person name="Sugiyama A."/>
            <person name="Sun R."/>
            <person name="Suzuki Y."/>
            <person name="Takenaka M."/>
            <person name="Takezawa D."/>
            <person name="Tomogane H."/>
            <person name="Tsuzuki M."/>
            <person name="Ueda T."/>
            <person name="Umeda M."/>
            <person name="Ward J."/>
            <person name="Watanabe Y."/>
            <person name="Yazaki K."/>
            <person name="Yokoyama R."/>
            <person name="Yoshitake Y."/>
            <person name="Yotsui I."/>
            <person name="Zachgo S."/>
            <person name="Schmutz J."/>
        </authorList>
    </citation>
    <scope>NUCLEOTIDE SEQUENCE [LARGE SCALE GENOMIC DNA]</scope>
    <source>
        <strain evidence="3">cv. B-3</strain>
    </source>
</reference>
<dbReference type="Gene3D" id="3.30.420.10">
    <property type="entry name" value="Ribonuclease H-like superfamily/Ribonuclease H"/>
    <property type="match status" value="1"/>
</dbReference>
<evidence type="ECO:0000313" key="2">
    <source>
        <dbReference type="EMBL" id="RID79188.1"/>
    </source>
</evidence>
<proteinExistence type="predicted"/>
<dbReference type="InterPro" id="IPR002156">
    <property type="entry name" value="RNaseH_domain"/>
</dbReference>
<sequence>KETANHLFLSCPFARQIWNQVPIDQVTNVMRYTDFATDMKTLRKTLNLPPSGIRIGSLFPWICWSIWIARNHKIFQKRSFEAKEVLSKAISDAREWQSEQEQEINKANLPSKPTPPTQAVAFDTVIVHTDAAWRERQNRFLDWPGFFQIDFVPSPLVAEGLAIREALLQVQAYGFNKLLINSDAQIIIRAISERDSIKELCGILQDIQNLSCYLSVSIFRFIPRKDNMAADGLAKSALALACNG</sequence>
<feature type="non-terminal residue" evidence="2">
    <location>
        <position position="1"/>
    </location>
</feature>
<dbReference type="InterPro" id="IPR044730">
    <property type="entry name" value="RNase_H-like_dom_plant"/>
</dbReference>
<dbReference type="InterPro" id="IPR036397">
    <property type="entry name" value="RNaseH_sf"/>
</dbReference>
<organism evidence="2 3">
    <name type="scientific">Brassica campestris</name>
    <name type="common">Field mustard</name>
    <dbReference type="NCBI Taxonomy" id="3711"/>
    <lineage>
        <taxon>Eukaryota</taxon>
        <taxon>Viridiplantae</taxon>
        <taxon>Streptophyta</taxon>
        <taxon>Embryophyta</taxon>
        <taxon>Tracheophyta</taxon>
        <taxon>Spermatophyta</taxon>
        <taxon>Magnoliopsida</taxon>
        <taxon>eudicotyledons</taxon>
        <taxon>Gunneridae</taxon>
        <taxon>Pentapetalae</taxon>
        <taxon>rosids</taxon>
        <taxon>malvids</taxon>
        <taxon>Brassicales</taxon>
        <taxon>Brassicaceae</taxon>
        <taxon>Brassiceae</taxon>
        <taxon>Brassica</taxon>
    </lineage>
</organism>
<protein>
    <recommendedName>
        <fullName evidence="1">RNase H type-1 domain-containing protein</fullName>
    </recommendedName>
</protein>
<dbReference type="PANTHER" id="PTHR47074">
    <property type="entry name" value="BNAC02G40300D PROTEIN"/>
    <property type="match status" value="1"/>
</dbReference>
<evidence type="ECO:0000313" key="3">
    <source>
        <dbReference type="Proteomes" id="UP000264353"/>
    </source>
</evidence>
<dbReference type="EMBL" id="CM010628">
    <property type="protein sequence ID" value="RID79188.1"/>
    <property type="molecule type" value="Genomic_DNA"/>
</dbReference>
<dbReference type="GO" id="GO:0004523">
    <property type="term" value="F:RNA-DNA hybrid ribonuclease activity"/>
    <property type="evidence" value="ECO:0007669"/>
    <property type="project" value="InterPro"/>
</dbReference>
<dbReference type="InterPro" id="IPR012337">
    <property type="entry name" value="RNaseH-like_sf"/>
</dbReference>
<name>A0A398AQP0_BRACM</name>
<dbReference type="GO" id="GO:0003676">
    <property type="term" value="F:nucleic acid binding"/>
    <property type="evidence" value="ECO:0007669"/>
    <property type="project" value="InterPro"/>
</dbReference>